<keyword evidence="1 4" id="KW-0479">Metal-binding</keyword>
<keyword evidence="3" id="KW-0560">Oxidoreductase</keyword>
<reference evidence="6 7" key="1">
    <citation type="submission" date="2013-03" db="EMBL/GenBank/DDBJ databases">
        <title>Whole genome shotgun sequencing of Clostridium sartagoforme AAU1.</title>
        <authorList>
            <person name="Joshi C.G."/>
            <person name="Duggirala S.M."/>
            <person name="Nathani N.M."/>
            <person name="Bhatt V.D."/>
            <person name="Patel A.K."/>
            <person name="Pandya P.R."/>
            <person name="KaPatel J.A."/>
        </authorList>
    </citation>
    <scope>NUCLEOTIDE SEQUENCE [LARGE SCALE GENOMIC DNA]</scope>
    <source>
        <strain evidence="6 7">AAU1</strain>
    </source>
</reference>
<dbReference type="SMART" id="SM00829">
    <property type="entry name" value="PKS_ER"/>
    <property type="match status" value="1"/>
</dbReference>
<dbReference type="Gene3D" id="3.90.180.10">
    <property type="entry name" value="Medium-chain alcohol dehydrogenases, catalytic domain"/>
    <property type="match status" value="1"/>
</dbReference>
<dbReference type="InterPro" id="IPR013154">
    <property type="entry name" value="ADH-like_N"/>
</dbReference>
<dbReference type="InterPro" id="IPR002328">
    <property type="entry name" value="ADH_Zn_CS"/>
</dbReference>
<comment type="caution">
    <text evidence="6">The sequence shown here is derived from an EMBL/GenBank/DDBJ whole genome shotgun (WGS) entry which is preliminary data.</text>
</comment>
<dbReference type="InterPro" id="IPR050129">
    <property type="entry name" value="Zn_alcohol_dh"/>
</dbReference>
<dbReference type="PROSITE" id="PS00059">
    <property type="entry name" value="ADH_ZINC"/>
    <property type="match status" value="1"/>
</dbReference>
<sequence length="341" mass="37498">MLRAVLYKEEDLRIEECPIPEIGPGDVLVKNEISTTCGTDVKIYKRGYPLLKPPHPFGHEFSGIIAAVGKDVNGFKEGDRVAVHNTAPCNQCYFCKKGLPSMCEDMLFNRGAYSEYVKVPERIVKQNMFLLDNSISYKTASLMEPFSCAVYGIDNCPIHPGDVIVVNGAGPIGLMFARLAVISGAKVIVTDMMDNRLKLASKLGVWKTVNVSGLEDSVEAIKALTDNNRGCDVVIEATGIIDVWEKSVKMARKGGFVLLFGGTKSNSILHVDATLLHYSQITIKGVFHTTPLHVMTALELLKMGVISSEDFIQNEYKLEDLELAIREHASGKVIKNCIVYP</sequence>
<dbReference type="Proteomes" id="UP000013988">
    <property type="component" value="Unassembled WGS sequence"/>
</dbReference>
<evidence type="ECO:0000313" key="6">
    <source>
        <dbReference type="EMBL" id="EOR21043.1"/>
    </source>
</evidence>
<evidence type="ECO:0000256" key="2">
    <source>
        <dbReference type="ARBA" id="ARBA00022833"/>
    </source>
</evidence>
<dbReference type="PANTHER" id="PTHR43401">
    <property type="entry name" value="L-THREONINE 3-DEHYDROGENASE"/>
    <property type="match status" value="1"/>
</dbReference>
<dbReference type="Gene3D" id="3.40.50.720">
    <property type="entry name" value="NAD(P)-binding Rossmann-like Domain"/>
    <property type="match status" value="1"/>
</dbReference>
<keyword evidence="7" id="KW-1185">Reference proteome</keyword>
<dbReference type="Pfam" id="PF08240">
    <property type="entry name" value="ADH_N"/>
    <property type="match status" value="1"/>
</dbReference>
<comment type="similarity">
    <text evidence="4">Belongs to the zinc-containing alcohol dehydrogenase family.</text>
</comment>
<protein>
    <submittedName>
        <fullName evidence="6">Alcohol dehydrogenase zinc-binding domain protein</fullName>
    </submittedName>
</protein>
<dbReference type="EMBL" id="ASRV01000167">
    <property type="protein sequence ID" value="EOR21043.1"/>
    <property type="molecule type" value="Genomic_DNA"/>
</dbReference>
<dbReference type="InterPro" id="IPR013149">
    <property type="entry name" value="ADH-like_C"/>
</dbReference>
<evidence type="ECO:0000256" key="4">
    <source>
        <dbReference type="RuleBase" id="RU361277"/>
    </source>
</evidence>
<dbReference type="InterPro" id="IPR011032">
    <property type="entry name" value="GroES-like_sf"/>
</dbReference>
<dbReference type="PANTHER" id="PTHR43401:SF2">
    <property type="entry name" value="L-THREONINE 3-DEHYDROGENASE"/>
    <property type="match status" value="1"/>
</dbReference>
<evidence type="ECO:0000256" key="3">
    <source>
        <dbReference type="ARBA" id="ARBA00023002"/>
    </source>
</evidence>
<dbReference type="SUPFAM" id="SSF51735">
    <property type="entry name" value="NAD(P)-binding Rossmann-fold domains"/>
    <property type="match status" value="1"/>
</dbReference>
<gene>
    <name evidence="6" type="ORF">A500_14683</name>
</gene>
<dbReference type="AlphaFoldDB" id="R9BVG6"/>
<keyword evidence="2 4" id="KW-0862">Zinc</keyword>
<dbReference type="SUPFAM" id="SSF50129">
    <property type="entry name" value="GroES-like"/>
    <property type="match status" value="1"/>
</dbReference>
<evidence type="ECO:0000256" key="1">
    <source>
        <dbReference type="ARBA" id="ARBA00022723"/>
    </source>
</evidence>
<dbReference type="GO" id="GO:0016491">
    <property type="term" value="F:oxidoreductase activity"/>
    <property type="evidence" value="ECO:0007669"/>
    <property type="project" value="UniProtKB-KW"/>
</dbReference>
<feature type="domain" description="Enoyl reductase (ER)" evidence="5">
    <location>
        <begin position="8"/>
        <end position="306"/>
    </location>
</feature>
<name>R9BVG6_9CLOT</name>
<accession>R9BVG6</accession>
<dbReference type="InterPro" id="IPR020843">
    <property type="entry name" value="ER"/>
</dbReference>
<evidence type="ECO:0000313" key="7">
    <source>
        <dbReference type="Proteomes" id="UP000013988"/>
    </source>
</evidence>
<dbReference type="Pfam" id="PF00107">
    <property type="entry name" value="ADH_zinc_N"/>
    <property type="match status" value="1"/>
</dbReference>
<proteinExistence type="inferred from homology"/>
<evidence type="ECO:0000259" key="5">
    <source>
        <dbReference type="SMART" id="SM00829"/>
    </source>
</evidence>
<organism evidence="6 7">
    <name type="scientific">Clostridium sartagoforme AAU1</name>
    <dbReference type="NCBI Taxonomy" id="1202534"/>
    <lineage>
        <taxon>Bacteria</taxon>
        <taxon>Bacillati</taxon>
        <taxon>Bacillota</taxon>
        <taxon>Clostridia</taxon>
        <taxon>Eubacteriales</taxon>
        <taxon>Clostridiaceae</taxon>
        <taxon>Clostridium</taxon>
    </lineage>
</organism>
<dbReference type="PATRIC" id="fig|1202534.3.peg.2902"/>
<dbReference type="InterPro" id="IPR036291">
    <property type="entry name" value="NAD(P)-bd_dom_sf"/>
</dbReference>
<dbReference type="GO" id="GO:0008270">
    <property type="term" value="F:zinc ion binding"/>
    <property type="evidence" value="ECO:0007669"/>
    <property type="project" value="InterPro"/>
</dbReference>
<dbReference type="RefSeq" id="WP_016208217.1">
    <property type="nucleotide sequence ID" value="NZ_ASRV01000167.1"/>
</dbReference>
<comment type="cofactor">
    <cofactor evidence="4">
        <name>Zn(2+)</name>
        <dbReference type="ChEBI" id="CHEBI:29105"/>
    </cofactor>
</comment>